<dbReference type="Gene3D" id="3.30.450.40">
    <property type="match status" value="1"/>
</dbReference>
<proteinExistence type="predicted"/>
<evidence type="ECO:0000259" key="3">
    <source>
        <dbReference type="SMART" id="SM00331"/>
    </source>
</evidence>
<gene>
    <name evidence="4" type="ORF">LCGC14_1599210</name>
</gene>
<feature type="domain" description="PPM-type phosphatase" evidence="3">
    <location>
        <begin position="161"/>
        <end position="370"/>
    </location>
</feature>
<dbReference type="SMART" id="SM00331">
    <property type="entry name" value="PP2C_SIG"/>
    <property type="match status" value="1"/>
</dbReference>
<dbReference type="InterPro" id="IPR052016">
    <property type="entry name" value="Bact_Sigma-Reg"/>
</dbReference>
<evidence type="ECO:0000256" key="1">
    <source>
        <dbReference type="ARBA" id="ARBA00022801"/>
    </source>
</evidence>
<dbReference type="InterPro" id="IPR036457">
    <property type="entry name" value="PPM-type-like_dom_sf"/>
</dbReference>
<dbReference type="GO" id="GO:0016791">
    <property type="term" value="F:phosphatase activity"/>
    <property type="evidence" value="ECO:0007669"/>
    <property type="project" value="TreeGrafter"/>
</dbReference>
<reference evidence="4" key="1">
    <citation type="journal article" date="2015" name="Nature">
        <title>Complex archaea that bridge the gap between prokaryotes and eukaryotes.</title>
        <authorList>
            <person name="Spang A."/>
            <person name="Saw J.H."/>
            <person name="Jorgensen S.L."/>
            <person name="Zaremba-Niedzwiedzka K."/>
            <person name="Martijn J."/>
            <person name="Lind A.E."/>
            <person name="van Eijk R."/>
            <person name="Schleper C."/>
            <person name="Guy L."/>
            <person name="Ettema T.J."/>
        </authorList>
    </citation>
    <scope>NUCLEOTIDE SEQUENCE</scope>
</reference>
<evidence type="ECO:0000259" key="2">
    <source>
        <dbReference type="SMART" id="SM00065"/>
    </source>
</evidence>
<feature type="domain" description="GAF" evidence="2">
    <location>
        <begin position="1"/>
        <end position="139"/>
    </location>
</feature>
<evidence type="ECO:0000313" key="4">
    <source>
        <dbReference type="EMBL" id="KKM25012.1"/>
    </source>
</evidence>
<dbReference type="SUPFAM" id="SSF55781">
    <property type="entry name" value="GAF domain-like"/>
    <property type="match status" value="1"/>
</dbReference>
<dbReference type="AlphaFoldDB" id="A0A0F9IC33"/>
<dbReference type="Pfam" id="PF01590">
    <property type="entry name" value="GAF"/>
    <property type="match status" value="1"/>
</dbReference>
<evidence type="ECO:0008006" key="5">
    <source>
        <dbReference type="Google" id="ProtNLM"/>
    </source>
</evidence>
<accession>A0A0F9IC33</accession>
<dbReference type="SMART" id="SM00065">
    <property type="entry name" value="GAF"/>
    <property type="match status" value="1"/>
</dbReference>
<protein>
    <recommendedName>
        <fullName evidence="5">PPM-type phosphatase domain-containing protein</fullName>
    </recommendedName>
</protein>
<sequence length="371" mass="40934">NVVTEATETIGAEACGILLREGDAWSLRHVYGPRKDMIGSKHSDEEAPHIAIAAQTKQPVVIEDALNDKRVNREQMKKFGVRSLLTVPLITKGKVIGIIGLNYHMAPVAFTNAQIDFATKLASSVSLAYQNAMLYEEEHNIASTLQKSLLPISIPKIKGLEVKFLYRSATKGAEVGGDFFDIFETPNNNFGIVMADVSGKGVDAAAETAKIKYLLRDRAYTNLGPTELLSSINDTLFKQGADRFTALTYGVYDPQTSTFTFTNAGNPYPYEAGKDRFLKITGVPVSVQENAIYSSLKLKLKEDDVIIMFTDGLTEARCDGDFFGEQRVRDFVKKNKHLSLKQLLSGLIKEANNFAQKKLNDDILIVGIKKL</sequence>
<keyword evidence="1" id="KW-0378">Hydrolase</keyword>
<name>A0A0F9IC33_9ZZZZ</name>
<comment type="caution">
    <text evidence="4">The sequence shown here is derived from an EMBL/GenBank/DDBJ whole genome shotgun (WGS) entry which is preliminary data.</text>
</comment>
<dbReference type="Pfam" id="PF07228">
    <property type="entry name" value="SpoIIE"/>
    <property type="match status" value="1"/>
</dbReference>
<dbReference type="PANTHER" id="PTHR43156:SF2">
    <property type="entry name" value="STAGE II SPORULATION PROTEIN E"/>
    <property type="match status" value="1"/>
</dbReference>
<feature type="non-terminal residue" evidence="4">
    <location>
        <position position="1"/>
    </location>
</feature>
<dbReference type="InterPro" id="IPR003018">
    <property type="entry name" value="GAF"/>
</dbReference>
<dbReference type="InterPro" id="IPR001932">
    <property type="entry name" value="PPM-type_phosphatase-like_dom"/>
</dbReference>
<organism evidence="4">
    <name type="scientific">marine sediment metagenome</name>
    <dbReference type="NCBI Taxonomy" id="412755"/>
    <lineage>
        <taxon>unclassified sequences</taxon>
        <taxon>metagenomes</taxon>
        <taxon>ecological metagenomes</taxon>
    </lineage>
</organism>
<dbReference type="PANTHER" id="PTHR43156">
    <property type="entry name" value="STAGE II SPORULATION PROTEIN E-RELATED"/>
    <property type="match status" value="1"/>
</dbReference>
<dbReference type="SUPFAM" id="SSF81606">
    <property type="entry name" value="PP2C-like"/>
    <property type="match status" value="1"/>
</dbReference>
<dbReference type="EMBL" id="LAZR01012805">
    <property type="protein sequence ID" value="KKM25012.1"/>
    <property type="molecule type" value="Genomic_DNA"/>
</dbReference>
<dbReference type="Gene3D" id="3.60.40.10">
    <property type="entry name" value="PPM-type phosphatase domain"/>
    <property type="match status" value="1"/>
</dbReference>
<dbReference type="InterPro" id="IPR029016">
    <property type="entry name" value="GAF-like_dom_sf"/>
</dbReference>